<name>A0ABQ8SNZ9_PERAM</name>
<keyword evidence="4" id="KW-0812">Transmembrane</keyword>
<dbReference type="PANTHER" id="PTHR24369">
    <property type="entry name" value="ANTIGEN BSP, PUTATIVE-RELATED"/>
    <property type="match status" value="1"/>
</dbReference>
<keyword evidence="1" id="KW-0433">Leucine-rich repeat</keyword>
<dbReference type="Pfam" id="PF13855">
    <property type="entry name" value="LRR_8"/>
    <property type="match status" value="5"/>
</dbReference>
<evidence type="ECO:0000256" key="3">
    <source>
        <dbReference type="ARBA" id="ARBA00022737"/>
    </source>
</evidence>
<evidence type="ECO:0000313" key="6">
    <source>
        <dbReference type="Proteomes" id="UP001148838"/>
    </source>
</evidence>
<dbReference type="PROSITE" id="PS51450">
    <property type="entry name" value="LRR"/>
    <property type="match status" value="3"/>
</dbReference>
<sequence>MYSEVTAANSWIANKKGLSTNEWISSLKMTANLAAVRSAPGRSLDGTRCRHGCPEIETLALVLGFCEQGLLLRNSKHHLVRFKIAAALRNKGWIVEEEISCLAENGSTRRVDILAYNADTKQGIIVDPTIRFEIQGHHFIFTNIFNINLAILGNTVTPLPLQEFGVATAICKQIILLAIGGEKSSGSELVQHDVSVAHRIPSRPGKTRPIVIRFTKSRSRDEWLQLFRNEAKNDGSGPGNATKKVNRDLSSGRITADNSYDDYSLNTQRLIQASPNAAPCQFKSSQWTGNMLFSKRKLLAGTAILLLVCASSTSSCPVSCRCNGGVFDVASYRIVNGPDCSGAFLQDIPSGMTNKDIGLNASYNNINILRNNALNDAGATGLEMLILNNNGLAVIEKDAFRGLLKLRSISLSNNKLTSIDPNVFSYSALLSTLYLKNNMIETLHPDTFKVNFALSNLYLTKNRITSLNNSIFKNNPRLWILEFSFNSLSTLPDDLVNSTLILRHFDFSKNCIPVLYPEIFWNKTELVHVDLSSNNLSVIHVDTFKDNMNIVHIDLSNNYITGIDRKTFRNNPYLQYLNLNGNKIVAFHFEVLKVATKLRYLDLGSNDIGYLHSNTFTSNLELRFLDVSHNRIISLTHTIFQNNPNLEYVVIKGNYIASIDSELFKYNSFLRHIDASFNRLTYILRNTFLTNLELREFNVSNNVITSFHPETLKFATKLQSFDISRNAIKFIQPQSFASNTHLKFLDLSRNRISDIDPHMFIKNPNIIDFRIKYNKLKFVNDEPILHAPSLRYFSLDFCNISYLPVQAFQNLSGLVRLSLSNNRLMKLDESKFGLSPNVITSSWSIFSSLTQLKELDLTNNQFTTLDVRLFANLERLSRLRITGNPVQCNCKLKILRSWCLRWEVDTGLVLCDDIAKSSWDVVDTLACFTTSTTPTTTTTTVKTKPIPAWKMKSKQSPPTSRNVTIVIFTILAIVIVVLVGTFLWRRYRTEGFAFFRRKISQDNTCLIHDCENDI</sequence>
<feature type="transmembrane region" description="Helical" evidence="4">
    <location>
        <begin position="963"/>
        <end position="984"/>
    </location>
</feature>
<dbReference type="PANTHER" id="PTHR24369:SF210">
    <property type="entry name" value="CHAOPTIN-RELATED"/>
    <property type="match status" value="1"/>
</dbReference>
<comment type="caution">
    <text evidence="5">The sequence shown here is derived from an EMBL/GenBank/DDBJ whole genome shotgun (WGS) entry which is preliminary data.</text>
</comment>
<keyword evidence="4" id="KW-0472">Membrane</keyword>
<dbReference type="InterPro" id="IPR050541">
    <property type="entry name" value="LRR_TM_domain-containing"/>
</dbReference>
<dbReference type="InterPro" id="IPR032675">
    <property type="entry name" value="LRR_dom_sf"/>
</dbReference>
<evidence type="ECO:0000256" key="4">
    <source>
        <dbReference type="SAM" id="Phobius"/>
    </source>
</evidence>
<dbReference type="Proteomes" id="UP001148838">
    <property type="component" value="Unassembled WGS sequence"/>
</dbReference>
<dbReference type="InterPro" id="IPR003591">
    <property type="entry name" value="Leu-rich_rpt_typical-subtyp"/>
</dbReference>
<keyword evidence="6" id="KW-1185">Reference proteome</keyword>
<organism evidence="5 6">
    <name type="scientific">Periplaneta americana</name>
    <name type="common">American cockroach</name>
    <name type="synonym">Blatta americana</name>
    <dbReference type="NCBI Taxonomy" id="6978"/>
    <lineage>
        <taxon>Eukaryota</taxon>
        <taxon>Metazoa</taxon>
        <taxon>Ecdysozoa</taxon>
        <taxon>Arthropoda</taxon>
        <taxon>Hexapoda</taxon>
        <taxon>Insecta</taxon>
        <taxon>Pterygota</taxon>
        <taxon>Neoptera</taxon>
        <taxon>Polyneoptera</taxon>
        <taxon>Dictyoptera</taxon>
        <taxon>Blattodea</taxon>
        <taxon>Blattoidea</taxon>
        <taxon>Blattidae</taxon>
        <taxon>Blattinae</taxon>
        <taxon>Periplaneta</taxon>
    </lineage>
</organism>
<reference evidence="5 6" key="1">
    <citation type="journal article" date="2022" name="Allergy">
        <title>Genome assembly and annotation of Periplaneta americana reveal a comprehensive cockroach allergen profile.</title>
        <authorList>
            <person name="Wang L."/>
            <person name="Xiong Q."/>
            <person name="Saelim N."/>
            <person name="Wang L."/>
            <person name="Nong W."/>
            <person name="Wan A.T."/>
            <person name="Shi M."/>
            <person name="Liu X."/>
            <person name="Cao Q."/>
            <person name="Hui J.H.L."/>
            <person name="Sookrung N."/>
            <person name="Leung T.F."/>
            <person name="Tungtrongchitr A."/>
            <person name="Tsui S.K.W."/>
        </authorList>
    </citation>
    <scope>NUCLEOTIDE SEQUENCE [LARGE SCALE GENOMIC DNA]</scope>
    <source>
        <strain evidence="5">PWHHKU_190912</strain>
    </source>
</reference>
<dbReference type="SMART" id="SM00365">
    <property type="entry name" value="LRR_SD22"/>
    <property type="match status" value="8"/>
</dbReference>
<proteinExistence type="predicted"/>
<evidence type="ECO:0000256" key="1">
    <source>
        <dbReference type="ARBA" id="ARBA00022614"/>
    </source>
</evidence>
<dbReference type="EMBL" id="JAJSOF020000023">
    <property type="protein sequence ID" value="KAJ4435728.1"/>
    <property type="molecule type" value="Genomic_DNA"/>
</dbReference>
<dbReference type="SUPFAM" id="SSF52058">
    <property type="entry name" value="L domain-like"/>
    <property type="match status" value="2"/>
</dbReference>
<keyword evidence="4" id="KW-1133">Transmembrane helix</keyword>
<keyword evidence="2" id="KW-0732">Signal</keyword>
<keyword evidence="3" id="KW-0677">Repeat</keyword>
<protein>
    <submittedName>
        <fullName evidence="5">Uncharacterized protein</fullName>
    </submittedName>
</protein>
<dbReference type="InterPro" id="IPR001611">
    <property type="entry name" value="Leu-rich_rpt"/>
</dbReference>
<evidence type="ECO:0000256" key="2">
    <source>
        <dbReference type="ARBA" id="ARBA00022729"/>
    </source>
</evidence>
<dbReference type="SMART" id="SM00369">
    <property type="entry name" value="LRR_TYP"/>
    <property type="match status" value="15"/>
</dbReference>
<dbReference type="Pfam" id="PF13516">
    <property type="entry name" value="LRR_6"/>
    <property type="match status" value="1"/>
</dbReference>
<dbReference type="Gene3D" id="3.80.10.10">
    <property type="entry name" value="Ribonuclease Inhibitor"/>
    <property type="match status" value="4"/>
</dbReference>
<evidence type="ECO:0000313" key="5">
    <source>
        <dbReference type="EMBL" id="KAJ4435728.1"/>
    </source>
</evidence>
<gene>
    <name evidence="5" type="ORF">ANN_18345</name>
</gene>
<accession>A0ABQ8SNZ9</accession>